<dbReference type="AlphaFoldDB" id="A0AAV2PXC1"/>
<feature type="compositionally biased region" description="Basic and acidic residues" evidence="2">
    <location>
        <begin position="19"/>
        <end position="35"/>
    </location>
</feature>
<keyword evidence="1" id="KW-0175">Coiled coil</keyword>
<evidence type="ECO:0000313" key="4">
    <source>
        <dbReference type="Proteomes" id="UP001497623"/>
    </source>
</evidence>
<feature type="region of interest" description="Disordered" evidence="2">
    <location>
        <begin position="1"/>
        <end position="46"/>
    </location>
</feature>
<feature type="coiled-coil region" evidence="1">
    <location>
        <begin position="106"/>
        <end position="133"/>
    </location>
</feature>
<evidence type="ECO:0000256" key="2">
    <source>
        <dbReference type="SAM" id="MobiDB-lite"/>
    </source>
</evidence>
<accession>A0AAV2PXC1</accession>
<organism evidence="3 4">
    <name type="scientific">Meganyctiphanes norvegica</name>
    <name type="common">Northern krill</name>
    <name type="synonym">Thysanopoda norvegica</name>
    <dbReference type="NCBI Taxonomy" id="48144"/>
    <lineage>
        <taxon>Eukaryota</taxon>
        <taxon>Metazoa</taxon>
        <taxon>Ecdysozoa</taxon>
        <taxon>Arthropoda</taxon>
        <taxon>Crustacea</taxon>
        <taxon>Multicrustacea</taxon>
        <taxon>Malacostraca</taxon>
        <taxon>Eumalacostraca</taxon>
        <taxon>Eucarida</taxon>
        <taxon>Euphausiacea</taxon>
        <taxon>Euphausiidae</taxon>
        <taxon>Meganyctiphanes</taxon>
    </lineage>
</organism>
<evidence type="ECO:0008006" key="5">
    <source>
        <dbReference type="Google" id="ProtNLM"/>
    </source>
</evidence>
<sequence length="167" mass="19988">SSHFESSEFDPLRLPTLSDKQKDGKNAKTDEKDKAPTSSQCRNEELETSFEENISIMELKMMLKFYKSCIQTTKFKKGLEKIYISQDTESQFQNVFDNLFNRDKELLEKDEEIKELNERIHNMNEEHAKKINEIHNHYQKEIQNINYVQIEESQKQRNEMQKLNESF</sequence>
<protein>
    <recommendedName>
        <fullName evidence="5">Synaptonemal complex protein 1</fullName>
    </recommendedName>
</protein>
<keyword evidence="4" id="KW-1185">Reference proteome</keyword>
<gene>
    <name evidence="3" type="ORF">MNOR_LOCUS5467</name>
</gene>
<feature type="non-terminal residue" evidence="3">
    <location>
        <position position="167"/>
    </location>
</feature>
<dbReference type="Proteomes" id="UP001497623">
    <property type="component" value="Unassembled WGS sequence"/>
</dbReference>
<proteinExistence type="predicted"/>
<comment type="caution">
    <text evidence="3">The sequence shown here is derived from an EMBL/GenBank/DDBJ whole genome shotgun (WGS) entry which is preliminary data.</text>
</comment>
<feature type="non-terminal residue" evidence="3">
    <location>
        <position position="1"/>
    </location>
</feature>
<dbReference type="EMBL" id="CAXKWB010002112">
    <property type="protein sequence ID" value="CAL4066220.1"/>
    <property type="molecule type" value="Genomic_DNA"/>
</dbReference>
<name>A0AAV2PXC1_MEGNR</name>
<evidence type="ECO:0000313" key="3">
    <source>
        <dbReference type="EMBL" id="CAL4066220.1"/>
    </source>
</evidence>
<reference evidence="3 4" key="1">
    <citation type="submission" date="2024-05" db="EMBL/GenBank/DDBJ databases">
        <authorList>
            <person name="Wallberg A."/>
        </authorList>
    </citation>
    <scope>NUCLEOTIDE SEQUENCE [LARGE SCALE GENOMIC DNA]</scope>
</reference>
<evidence type="ECO:0000256" key="1">
    <source>
        <dbReference type="SAM" id="Coils"/>
    </source>
</evidence>